<keyword evidence="6" id="KW-1185">Reference proteome</keyword>
<dbReference type="PRINTS" id="PR00032">
    <property type="entry name" value="HTHARAC"/>
</dbReference>
<dbReference type="PANTHER" id="PTHR43280:SF2">
    <property type="entry name" value="HTH-TYPE TRANSCRIPTIONAL REGULATOR EXSA"/>
    <property type="match status" value="1"/>
</dbReference>
<dbReference type="AlphaFoldDB" id="A0A2R5ETW8"/>
<dbReference type="PROSITE" id="PS01124">
    <property type="entry name" value="HTH_ARAC_FAMILY_2"/>
    <property type="match status" value="1"/>
</dbReference>
<accession>A0A2R5ETW8</accession>
<evidence type="ECO:0000256" key="3">
    <source>
        <dbReference type="ARBA" id="ARBA00023163"/>
    </source>
</evidence>
<keyword evidence="2" id="KW-0238">DNA-binding</keyword>
<dbReference type="Pfam" id="PF02311">
    <property type="entry name" value="AraC_binding"/>
    <property type="match status" value="1"/>
</dbReference>
<keyword evidence="1" id="KW-0805">Transcription regulation</keyword>
<proteinExistence type="predicted"/>
<dbReference type="GO" id="GO:0003700">
    <property type="term" value="F:DNA-binding transcription factor activity"/>
    <property type="evidence" value="ECO:0007669"/>
    <property type="project" value="InterPro"/>
</dbReference>
<dbReference type="GO" id="GO:0043565">
    <property type="term" value="F:sequence-specific DNA binding"/>
    <property type="evidence" value="ECO:0007669"/>
    <property type="project" value="InterPro"/>
</dbReference>
<organism evidence="5 6">
    <name type="scientific">Paenibacillus agaridevorans</name>
    <dbReference type="NCBI Taxonomy" id="171404"/>
    <lineage>
        <taxon>Bacteria</taxon>
        <taxon>Bacillati</taxon>
        <taxon>Bacillota</taxon>
        <taxon>Bacilli</taxon>
        <taxon>Bacillales</taxon>
        <taxon>Paenibacillaceae</taxon>
        <taxon>Paenibacillus</taxon>
    </lineage>
</organism>
<dbReference type="SUPFAM" id="SSF51182">
    <property type="entry name" value="RmlC-like cupins"/>
    <property type="match status" value="1"/>
</dbReference>
<dbReference type="InterPro" id="IPR011051">
    <property type="entry name" value="RmlC_Cupin_sf"/>
</dbReference>
<dbReference type="InterPro" id="IPR003313">
    <property type="entry name" value="AraC-bd"/>
</dbReference>
<name>A0A2R5ETW8_9BACL</name>
<dbReference type="Proteomes" id="UP000245202">
    <property type="component" value="Unassembled WGS sequence"/>
</dbReference>
<dbReference type="InterPro" id="IPR009057">
    <property type="entry name" value="Homeodomain-like_sf"/>
</dbReference>
<dbReference type="PANTHER" id="PTHR43280">
    <property type="entry name" value="ARAC-FAMILY TRANSCRIPTIONAL REGULATOR"/>
    <property type="match status" value="1"/>
</dbReference>
<keyword evidence="3" id="KW-0804">Transcription</keyword>
<dbReference type="InterPro" id="IPR020449">
    <property type="entry name" value="Tscrpt_reg_AraC-type_HTH"/>
</dbReference>
<evidence type="ECO:0000256" key="2">
    <source>
        <dbReference type="ARBA" id="ARBA00023125"/>
    </source>
</evidence>
<evidence type="ECO:0000313" key="5">
    <source>
        <dbReference type="EMBL" id="GBG09997.1"/>
    </source>
</evidence>
<dbReference type="Gene3D" id="1.10.10.60">
    <property type="entry name" value="Homeodomain-like"/>
    <property type="match status" value="2"/>
</dbReference>
<protein>
    <submittedName>
        <fullName evidence="5">AraC family transcriptional regulator</fullName>
    </submittedName>
</protein>
<gene>
    <name evidence="5" type="ORF">PAT3040_04681</name>
</gene>
<dbReference type="RefSeq" id="WP_087570572.1">
    <property type="nucleotide sequence ID" value="NZ_BDQX01000281.1"/>
</dbReference>
<dbReference type="SMART" id="SM00342">
    <property type="entry name" value="HTH_ARAC"/>
    <property type="match status" value="1"/>
</dbReference>
<evidence type="ECO:0000256" key="1">
    <source>
        <dbReference type="ARBA" id="ARBA00023015"/>
    </source>
</evidence>
<evidence type="ECO:0000259" key="4">
    <source>
        <dbReference type="PROSITE" id="PS01124"/>
    </source>
</evidence>
<sequence>MADKLHFSSIDHLRFYLKWGYEWKMPPDWRFERINRYPFFWLVTEGTMDVIYDNRAYRLEAGSLFCAEAYLPLQVQGSSERPIAFLSIGYEADVLGTSLASWLQLPIHHTLADSANLQQIWRKLIRQLDYLLSLEPGDAVVPEQLQVLSQQYAWLNQLLSQLPIRLSTASSIYDAKVDEACRFIEAHFHEDLSTASIAASVHLSPNYLRTLFQRDLSLSPVDYVRHRRLRKAQELLLSGTAPISVVGEQAGYKDPAEFSRIFKKHFHLSPQKYRQKWKSSEMGC</sequence>
<evidence type="ECO:0000313" key="6">
    <source>
        <dbReference type="Proteomes" id="UP000245202"/>
    </source>
</evidence>
<feature type="domain" description="HTH araC/xylS-type" evidence="4">
    <location>
        <begin position="178"/>
        <end position="276"/>
    </location>
</feature>
<dbReference type="EMBL" id="BDQX01000281">
    <property type="protein sequence ID" value="GBG09997.1"/>
    <property type="molecule type" value="Genomic_DNA"/>
</dbReference>
<dbReference type="Pfam" id="PF12833">
    <property type="entry name" value="HTH_18"/>
    <property type="match status" value="1"/>
</dbReference>
<reference evidence="5 6" key="1">
    <citation type="submission" date="2017-08" db="EMBL/GenBank/DDBJ databases">
        <title>Substantial Increase in Enzyme Production by Combined Drug-Resistance Mutations in Paenibacillus agaridevorans.</title>
        <authorList>
            <person name="Tanaka Y."/>
            <person name="Funane K."/>
            <person name="Hosaka T."/>
            <person name="Shiwa Y."/>
            <person name="Fujita N."/>
            <person name="Miyazaki T."/>
            <person name="Yoshikawa H."/>
            <person name="Murakami K."/>
            <person name="Kasahara K."/>
            <person name="Inaoka T."/>
            <person name="Hiraga Y."/>
            <person name="Ochi K."/>
        </authorList>
    </citation>
    <scope>NUCLEOTIDE SEQUENCE [LARGE SCALE GENOMIC DNA]</scope>
    <source>
        <strain evidence="5 6">T-3040</strain>
    </source>
</reference>
<comment type="caution">
    <text evidence="5">The sequence shown here is derived from an EMBL/GenBank/DDBJ whole genome shotgun (WGS) entry which is preliminary data.</text>
</comment>
<dbReference type="SUPFAM" id="SSF46689">
    <property type="entry name" value="Homeodomain-like"/>
    <property type="match status" value="2"/>
</dbReference>
<dbReference type="InterPro" id="IPR018060">
    <property type="entry name" value="HTH_AraC"/>
</dbReference>